<gene>
    <name evidence="10" type="ORF">JYZ213_LOCUS19604</name>
</gene>
<dbReference type="SUPFAM" id="SSF52540">
    <property type="entry name" value="P-loop containing nucleoside triphosphate hydrolases"/>
    <property type="match status" value="1"/>
</dbReference>
<keyword evidence="3 6" id="KW-0227">DNA damage</keyword>
<reference evidence="10" key="1">
    <citation type="submission" date="2021-02" db="EMBL/GenBank/DDBJ databases">
        <authorList>
            <person name="Nowell W R."/>
        </authorList>
    </citation>
    <scope>NUCLEOTIDE SEQUENCE</scope>
</reference>
<name>A0A814LNI9_9BILA</name>
<evidence type="ECO:0000313" key="11">
    <source>
        <dbReference type="Proteomes" id="UP000663845"/>
    </source>
</evidence>
<dbReference type="InterPro" id="IPR036678">
    <property type="entry name" value="MutS_con_dom_sf"/>
</dbReference>
<proteinExistence type="inferred from homology"/>
<dbReference type="InterPro" id="IPR036187">
    <property type="entry name" value="DNA_mismatch_repair_MutS_sf"/>
</dbReference>
<dbReference type="Pfam" id="PF00488">
    <property type="entry name" value="MutS_V"/>
    <property type="match status" value="1"/>
</dbReference>
<feature type="compositionally biased region" description="Acidic residues" evidence="8">
    <location>
        <begin position="162"/>
        <end position="194"/>
    </location>
</feature>
<keyword evidence="7" id="KW-0175">Coiled coil</keyword>
<dbReference type="SMART" id="SM00533">
    <property type="entry name" value="MUTSd"/>
    <property type="match status" value="1"/>
</dbReference>
<dbReference type="InterPro" id="IPR007695">
    <property type="entry name" value="DNA_mismatch_repair_MutS-lik_N"/>
</dbReference>
<evidence type="ECO:0000256" key="4">
    <source>
        <dbReference type="ARBA" id="ARBA00022840"/>
    </source>
</evidence>
<dbReference type="InterPro" id="IPR007860">
    <property type="entry name" value="DNA_mmatch_repair_MutS_con_dom"/>
</dbReference>
<dbReference type="GO" id="GO:0006298">
    <property type="term" value="P:mismatch repair"/>
    <property type="evidence" value="ECO:0007669"/>
    <property type="project" value="InterPro"/>
</dbReference>
<dbReference type="InterPro" id="IPR007696">
    <property type="entry name" value="DNA_mismatch_repair_MutS_core"/>
</dbReference>
<dbReference type="SUPFAM" id="SSF55271">
    <property type="entry name" value="DNA repair protein MutS, domain I"/>
    <property type="match status" value="2"/>
</dbReference>
<dbReference type="PROSITE" id="PS00486">
    <property type="entry name" value="DNA_MISMATCH_REPAIR_2"/>
    <property type="match status" value="1"/>
</dbReference>
<dbReference type="PIRSF" id="PIRSF037677">
    <property type="entry name" value="DNA_mis_repair_Msh6"/>
    <property type="match status" value="1"/>
</dbReference>
<evidence type="ECO:0000256" key="1">
    <source>
        <dbReference type="ARBA" id="ARBA00006271"/>
    </source>
</evidence>
<dbReference type="PANTHER" id="PTHR11361">
    <property type="entry name" value="DNA MISMATCH REPAIR PROTEIN MUTS FAMILY MEMBER"/>
    <property type="match status" value="1"/>
</dbReference>
<dbReference type="FunFam" id="3.40.1170.10:FF:000002">
    <property type="entry name" value="DNA mismatch repair protein"/>
    <property type="match status" value="1"/>
</dbReference>
<protein>
    <recommendedName>
        <fullName evidence="6">DNA mismatch repair protein</fullName>
    </recommendedName>
</protein>
<dbReference type="GO" id="GO:0140664">
    <property type="term" value="F:ATP-dependent DNA damage sensor activity"/>
    <property type="evidence" value="ECO:0007669"/>
    <property type="project" value="InterPro"/>
</dbReference>
<dbReference type="Pfam" id="PF05192">
    <property type="entry name" value="MutS_III"/>
    <property type="match status" value="1"/>
</dbReference>
<feature type="region of interest" description="Disordered" evidence="8">
    <location>
        <begin position="317"/>
        <end position="451"/>
    </location>
</feature>
<dbReference type="InterPro" id="IPR045076">
    <property type="entry name" value="MutS"/>
</dbReference>
<feature type="compositionally biased region" description="Basic residues" evidence="8">
    <location>
        <begin position="199"/>
        <end position="216"/>
    </location>
</feature>
<dbReference type="GO" id="GO:0030983">
    <property type="term" value="F:mismatched DNA binding"/>
    <property type="evidence" value="ECO:0007669"/>
    <property type="project" value="UniProtKB-UniRule"/>
</dbReference>
<feature type="compositionally biased region" description="Basic residues" evidence="8">
    <location>
        <begin position="369"/>
        <end position="378"/>
    </location>
</feature>
<feature type="coiled-coil region" evidence="7">
    <location>
        <begin position="1080"/>
        <end position="1107"/>
    </location>
</feature>
<accession>A0A814LNI9</accession>
<dbReference type="FunFam" id="1.10.1420.10:FF:000005">
    <property type="entry name" value="DNA mismatch repair protein"/>
    <property type="match status" value="1"/>
</dbReference>
<dbReference type="InterPro" id="IPR016151">
    <property type="entry name" value="DNA_mismatch_repair_MutS_N"/>
</dbReference>
<dbReference type="SMART" id="SM00534">
    <property type="entry name" value="MUTSac"/>
    <property type="match status" value="1"/>
</dbReference>
<dbReference type="Pfam" id="PF05188">
    <property type="entry name" value="MutS_II"/>
    <property type="match status" value="1"/>
</dbReference>
<evidence type="ECO:0000256" key="6">
    <source>
        <dbReference type="PIRNR" id="PIRNR037677"/>
    </source>
</evidence>
<dbReference type="Gene3D" id="3.40.1170.10">
    <property type="entry name" value="DNA repair protein MutS, domain I"/>
    <property type="match status" value="2"/>
</dbReference>
<dbReference type="Gene3D" id="3.40.50.300">
    <property type="entry name" value="P-loop containing nucleotide triphosphate hydrolases"/>
    <property type="match status" value="1"/>
</dbReference>
<evidence type="ECO:0000256" key="3">
    <source>
        <dbReference type="ARBA" id="ARBA00022763"/>
    </source>
</evidence>
<evidence type="ECO:0000256" key="2">
    <source>
        <dbReference type="ARBA" id="ARBA00022741"/>
    </source>
</evidence>
<feature type="compositionally biased region" description="Basic and acidic residues" evidence="8">
    <location>
        <begin position="63"/>
        <end position="78"/>
    </location>
</feature>
<evidence type="ECO:0000256" key="7">
    <source>
        <dbReference type="SAM" id="Coils"/>
    </source>
</evidence>
<evidence type="ECO:0000313" key="10">
    <source>
        <dbReference type="EMBL" id="CAF1068215.1"/>
    </source>
</evidence>
<dbReference type="SUPFAM" id="SSF48334">
    <property type="entry name" value="DNA repair protein MutS, domain III"/>
    <property type="match status" value="1"/>
</dbReference>
<feature type="domain" description="DNA mismatch repair proteins mutS family" evidence="9">
    <location>
        <begin position="1283"/>
        <end position="1299"/>
    </location>
</feature>
<dbReference type="InterPro" id="IPR027417">
    <property type="entry name" value="P-loop_NTPase"/>
</dbReference>
<dbReference type="InterPro" id="IPR007861">
    <property type="entry name" value="DNA_mismatch_repair_MutS_clamp"/>
</dbReference>
<keyword evidence="2 6" id="KW-0547">Nucleotide-binding</keyword>
<dbReference type="PANTHER" id="PTHR11361:SF148">
    <property type="entry name" value="DNA MISMATCH REPAIR PROTEIN MSH6"/>
    <property type="match status" value="1"/>
</dbReference>
<dbReference type="Gene3D" id="3.30.420.110">
    <property type="entry name" value="MutS, connector domain"/>
    <property type="match status" value="1"/>
</dbReference>
<dbReference type="Proteomes" id="UP000663845">
    <property type="component" value="Unassembled WGS sequence"/>
</dbReference>
<dbReference type="GO" id="GO:0032301">
    <property type="term" value="C:MutSalpha complex"/>
    <property type="evidence" value="ECO:0007669"/>
    <property type="project" value="TreeGrafter"/>
</dbReference>
<dbReference type="Pfam" id="PF05190">
    <property type="entry name" value="MutS_IV"/>
    <property type="match status" value="1"/>
</dbReference>
<feature type="compositionally biased region" description="Basic residues" evidence="8">
    <location>
        <begin position="429"/>
        <end position="446"/>
    </location>
</feature>
<keyword evidence="6" id="KW-0234">DNA repair</keyword>
<evidence type="ECO:0000259" key="9">
    <source>
        <dbReference type="PROSITE" id="PS00486"/>
    </source>
</evidence>
<dbReference type="InterPro" id="IPR000432">
    <property type="entry name" value="DNA_mismatch_repair_MutS_C"/>
</dbReference>
<evidence type="ECO:0000256" key="5">
    <source>
        <dbReference type="ARBA" id="ARBA00023125"/>
    </source>
</evidence>
<evidence type="ECO:0000256" key="8">
    <source>
        <dbReference type="SAM" id="MobiDB-lite"/>
    </source>
</evidence>
<comment type="caution">
    <text evidence="10">The sequence shown here is derived from an EMBL/GenBank/DDBJ whole genome shotgun (WGS) entry which is preliminary data.</text>
</comment>
<feature type="compositionally biased region" description="Acidic residues" evidence="8">
    <location>
        <begin position="392"/>
        <end position="424"/>
    </location>
</feature>
<comment type="similarity">
    <text evidence="1 6">Belongs to the DNA mismatch repair MutS family.</text>
</comment>
<feature type="region of interest" description="Disordered" evidence="8">
    <location>
        <begin position="1"/>
        <end position="217"/>
    </location>
</feature>
<dbReference type="Gene3D" id="1.10.1420.10">
    <property type="match status" value="2"/>
</dbReference>
<dbReference type="GO" id="GO:0005524">
    <property type="term" value="F:ATP binding"/>
    <property type="evidence" value="ECO:0007669"/>
    <property type="project" value="UniProtKB-UniRule"/>
</dbReference>
<feature type="compositionally biased region" description="Basic residues" evidence="8">
    <location>
        <begin position="139"/>
        <end position="148"/>
    </location>
</feature>
<dbReference type="SUPFAM" id="SSF53150">
    <property type="entry name" value="DNA repair protein MutS, domain II"/>
    <property type="match status" value="1"/>
</dbReference>
<dbReference type="EMBL" id="CAJNOG010000200">
    <property type="protein sequence ID" value="CAF1068215.1"/>
    <property type="molecule type" value="Genomic_DNA"/>
</dbReference>
<dbReference type="InterPro" id="IPR017261">
    <property type="entry name" value="DNA_mismatch_repair_MutS/MSH"/>
</dbReference>
<keyword evidence="5 6" id="KW-0238">DNA-binding</keyword>
<organism evidence="10 11">
    <name type="scientific">Adineta steineri</name>
    <dbReference type="NCBI Taxonomy" id="433720"/>
    <lineage>
        <taxon>Eukaryota</taxon>
        <taxon>Metazoa</taxon>
        <taxon>Spiralia</taxon>
        <taxon>Gnathifera</taxon>
        <taxon>Rotifera</taxon>
        <taxon>Eurotatoria</taxon>
        <taxon>Bdelloidea</taxon>
        <taxon>Adinetida</taxon>
        <taxon>Adinetidae</taxon>
        <taxon>Adineta</taxon>
    </lineage>
</organism>
<sequence>MSNLFSYFQRIEPKKMATTTADDESIRPSSDTPKNGHTKKSQTPKETSRKSMNMSDVYSADSPKSEKRKPIDDHETLSKNKKRKTLNARNESDEDDDEPQLKVSKSQNRKRIAILDSDDDNGLENDHMDVDVTPSNKRSTAKNIKKKGNTSTTTSRKKKTEDSEDEEALYNDGSADESEENESGVEEYDDDNDEEQTKTPKRRTTTLNREKKKQPKHVHDNNFTHLSLDFLKDGKRRDINLRLHTDPNYDPRTLHVPEEYLNSITPAMRQWWVLKSEHYDTILFFKVGKFYELYHMDAVICVPELNLTMMKKRKTLNARNESDEDDDEPQLKVSKSQNRKRIAILDSDDDNGLENDHMDVDVTPSNKRSTAKNIKKKGNTSTTTSRKKKTEDSDDEEALYNDGSADESEENESGVEEDDDDNDEEQTKTPKRRTTTLNREKKKPPKHVHDNNFTHLSLDFLKDGKRRDINLRLHTDPNYDPRTLHVPEEYLNSITPAMRQWWVLKSEHYDTILFFKVGKFYELYHMDAVICVPELNLTMMKNESAHCGFPEKAYSKFADILVSKGYKVARVEQTETPDMMKQRIEQQTGRKSKFDKTVRREVCQITTPGTKTFNTLDNDNIFRESLFLLCIVEIPITDNKITPCEFGVCFVDTTIAQFYIGQFEDDRYLSRLQTLLAQYPPVQILCEKNKISEKTKKVLTLTHAKMEYLTPNKEMYETTKTLDILRDDTYFKDEKGNLQWPDAFQHVFNDGDAQGLHVRPAFLISMRALGGIIWYLQHCLIDKELLSMRKFSIFQPPDENVELKEASTFTQENMVLDATTLYNLEILTNSRGGKEGSLLYVCDRCSTHFGKRLLARWLSAPLCNVNEINERLNAIDILREKKELCIKIRDKLKTIPDLERLFCRIHSLGHRPLDPDHPENRAILYEDITYSKRKIQDFLSAIAGLKVANDIVEMFSKYNDIPSSSNLLKKIIYRGDENFPELDELLDFYTNAFSHAQARAEGKIIPTVGVCKEYDDSLNDIRENEKELNEYLTKQKKILKNHDIKYVHVQKIRYAMEIPEKACGNLDDDYELMSSRKGFKRYYTSELRELLEALNESEKKKESALKDTTSSLFRKFDSHHNIFQRVLNCLSTLDVILSLVGYSESYADMCRPIVLATDDNQQAFINIHDGKHPCMLQKSTDTFIPNDIILADKSSNEIWQTKPLVLVTGPNMGGKSTLMRETAVLAILAHVGSYVPATSCKISVCDRIFTRLGASDRIMAGESTFFVELSEASSILRHASRHSLVLIDELGRGTSTFDGTAIACSVVNDLANRIKCRTLFSTHYHTLVDDFEKHESVGLGHMSCMIEKDDETSSKETLVFLYKFVEGSCPKSHGFNAARLANIPESIVELAQSKASAFERWVTLKRILFTLKKITDKSQEQDILQFLSQLKLN</sequence>
<keyword evidence="4 6" id="KW-0067">ATP-binding</keyword>
<dbReference type="Pfam" id="PF01624">
    <property type="entry name" value="MutS_I"/>
    <property type="match status" value="2"/>
</dbReference>
<comment type="function">
    <text evidence="6">Component of the post-replicative DNA mismatch repair system (MMR).</text>
</comment>